<dbReference type="InterPro" id="IPR004675">
    <property type="entry name" value="AhpD_core"/>
</dbReference>
<accession>M1NPD8</accession>
<dbReference type="PATRIC" id="fig|1121362.3.peg.2284"/>
<reference evidence="2 3" key="1">
    <citation type="journal article" date="2012" name="Stand. Genomic Sci.">
        <title>Genome sequence of the halotolerant bacterium Corynebacterium halotolerans type strain YIM 70093(T) (= DSM 44683(T)).</title>
        <authorList>
            <person name="Ruckert C."/>
            <person name="Albersmeier A."/>
            <person name="Al-Dilaimi A."/>
            <person name="Niehaus K."/>
            <person name="Szczepanowski R."/>
            <person name="Kalinowski J."/>
        </authorList>
    </citation>
    <scope>NUCLEOTIDE SEQUENCE [LARGE SCALE GENOMIC DNA]</scope>
    <source>
        <strain evidence="2">YIM 70093</strain>
    </source>
</reference>
<dbReference type="NCBIfam" id="TIGR04030">
    <property type="entry name" value="perox_Avi_7169"/>
    <property type="match status" value="1"/>
</dbReference>
<dbReference type="eggNOG" id="COG2128">
    <property type="taxonomic scope" value="Bacteria"/>
</dbReference>
<dbReference type="PANTHER" id="PTHR35446">
    <property type="entry name" value="SI:CH211-175M2.5"/>
    <property type="match status" value="1"/>
</dbReference>
<sequence>MADIINLLSALPGDHGLARLREKRPQVLENAQASFEALFEPVDPGSFSFAERYAVAAYVSGLHRVANARTFYTELLRDDAPDALVDAVDTIIEASLSTGPYGTYREPGLSGDSEPGGHVLNDKGGLGTRLAAAFDFAHLLVFHPRDSRPESIRRLVSAGWSADDVVSLAQLISFLTFQLRVVHGLQTLAGRDVEVKADDKARHPGLAAEDVEWELPDRGLFEITTYPDLVRPAAFVNHALGWKPWVPPVVRAELTDGQRDALITPERADMPYFRLLARDPAVLKARTLTDSGIFHNTDGGLGRAGRELVALLTSRLNGCVYCAAVHAERTVEEGGDAAVVDKLLDDGLDIDLGSDRWNVLRDASRTLAFTPMEYNAGCVGKLRAVGLDDAALLDHLYAVSFVNWANRLMLSLGEPEVPVRFR</sequence>
<feature type="domain" description="Carboxymuconolactone decarboxylase-like" evidence="1">
    <location>
        <begin position="280"/>
        <end position="344"/>
    </location>
</feature>
<dbReference type="NCBIfam" id="TIGR00778">
    <property type="entry name" value="ahpD_dom"/>
    <property type="match status" value="1"/>
</dbReference>
<keyword evidence="3" id="KW-1185">Reference proteome</keyword>
<dbReference type="OrthoDB" id="3667834at2"/>
<dbReference type="InterPro" id="IPR003779">
    <property type="entry name" value="CMD-like"/>
</dbReference>
<dbReference type="eggNOG" id="COG4950">
    <property type="taxonomic scope" value="Bacteria"/>
</dbReference>
<dbReference type="NCBIfam" id="TIGR04029">
    <property type="entry name" value="CMD_Avi_7170"/>
    <property type="match status" value="1"/>
</dbReference>
<dbReference type="InterPro" id="IPR010195">
    <property type="entry name" value="Uncharacterised_peroxidase-rel"/>
</dbReference>
<dbReference type="Gene3D" id="1.20.1290.10">
    <property type="entry name" value="AhpD-like"/>
    <property type="match status" value="2"/>
</dbReference>
<dbReference type="EMBL" id="CP003697">
    <property type="protein sequence ID" value="AGF73253.1"/>
    <property type="molecule type" value="Genomic_DNA"/>
</dbReference>
<proteinExistence type="predicted"/>
<evidence type="ECO:0000313" key="2">
    <source>
        <dbReference type="EMBL" id="AGF73253.1"/>
    </source>
</evidence>
<gene>
    <name evidence="2" type="ORF">A605_11265</name>
</gene>
<organism evidence="2 3">
    <name type="scientific">Corynebacterium halotolerans YIM 70093 = DSM 44683</name>
    <dbReference type="NCBI Taxonomy" id="1121362"/>
    <lineage>
        <taxon>Bacteria</taxon>
        <taxon>Bacillati</taxon>
        <taxon>Actinomycetota</taxon>
        <taxon>Actinomycetes</taxon>
        <taxon>Mycobacteriales</taxon>
        <taxon>Corynebacteriaceae</taxon>
        <taxon>Corynebacterium</taxon>
    </lineage>
</organism>
<dbReference type="InterPro" id="IPR023923">
    <property type="entry name" value="AhpD_Avi7169"/>
</dbReference>
<evidence type="ECO:0000259" key="1">
    <source>
        <dbReference type="Pfam" id="PF02627"/>
    </source>
</evidence>
<dbReference type="STRING" id="1121362.A605_11265"/>
<dbReference type="Proteomes" id="UP000011723">
    <property type="component" value="Chromosome"/>
</dbReference>
<dbReference type="KEGG" id="chn:A605_11265"/>
<dbReference type="RefSeq" id="WP_015401669.1">
    <property type="nucleotide sequence ID" value="NC_020302.1"/>
</dbReference>
<dbReference type="PANTHER" id="PTHR35446:SF2">
    <property type="entry name" value="CARBOXYMUCONOLACTONE DECARBOXYLASE-LIKE DOMAIN-CONTAINING PROTEIN"/>
    <property type="match status" value="1"/>
</dbReference>
<dbReference type="HOGENOM" id="CLU_057689_1_0_11"/>
<evidence type="ECO:0000313" key="3">
    <source>
        <dbReference type="Proteomes" id="UP000011723"/>
    </source>
</evidence>
<dbReference type="InterPro" id="IPR023982">
    <property type="entry name" value="CHP04029_CMD-like"/>
</dbReference>
<dbReference type="NCBIfam" id="TIGR01926">
    <property type="entry name" value="peroxid_rel"/>
    <property type="match status" value="1"/>
</dbReference>
<name>M1NPD8_9CORY</name>
<dbReference type="GO" id="GO:0051920">
    <property type="term" value="F:peroxiredoxin activity"/>
    <property type="evidence" value="ECO:0007669"/>
    <property type="project" value="InterPro"/>
</dbReference>
<dbReference type="Pfam" id="PF02627">
    <property type="entry name" value="CMD"/>
    <property type="match status" value="1"/>
</dbReference>
<protein>
    <recommendedName>
        <fullName evidence="1">Carboxymuconolactone decarboxylase-like domain-containing protein</fullName>
    </recommendedName>
</protein>
<dbReference type="InterPro" id="IPR029032">
    <property type="entry name" value="AhpD-like"/>
</dbReference>
<dbReference type="AlphaFoldDB" id="M1NPD8"/>
<dbReference type="SUPFAM" id="SSF69118">
    <property type="entry name" value="AhpD-like"/>
    <property type="match status" value="2"/>
</dbReference>